<dbReference type="RefSeq" id="WP_069716260.1">
    <property type="nucleotide sequence ID" value="NZ_MJEH01000010.1"/>
</dbReference>
<sequence>MKSFRSQRIGIVIDAPNVLRLIVYFIVVMLILFICIGTLTSLKPEYRLSSSSVHNWTKKMTGESLVHFFSYENPYFSQALPDDYVSPKLTSMIFESATNINFDDPRSFLGRELPYFSIYDGEILVAGEGTDYTNMPFESAPPIEVLLQEREASLESLKESDKPKPSPVLTTNGKNVVFLYHTHSRESYLPHLPNAKTGDEAYHHEVNVTMVGERLKQELEARGIGTVVDKTDFTQNILSKGIHYSRSYDESRPVIKQAINNNKDLQYFFDIHRDWQTKDNTTVTINEEKYARTFFVIGGEHAKYEKNLQLAKTMHQLLDEKYPGLSRGITTKQGQGTNGKFNQDLSENALVIEMGGVENSLDEVYRTTEALADVFAEYYWQAEKVSQ</sequence>
<accession>A0A1E5LHZ1</accession>
<dbReference type="Proteomes" id="UP000095209">
    <property type="component" value="Unassembled WGS sequence"/>
</dbReference>
<feature type="transmembrane region" description="Helical" evidence="1">
    <location>
        <begin position="21"/>
        <end position="42"/>
    </location>
</feature>
<evidence type="ECO:0000256" key="1">
    <source>
        <dbReference type="SAM" id="Phobius"/>
    </source>
</evidence>
<dbReference type="STRING" id="1305675.BFG57_11635"/>
<dbReference type="OrthoDB" id="1633470at2"/>
<organism evidence="2 3">
    <name type="scientific">Bacillus solimangrovi</name>
    <dbReference type="NCBI Taxonomy" id="1305675"/>
    <lineage>
        <taxon>Bacteria</taxon>
        <taxon>Bacillati</taxon>
        <taxon>Bacillota</taxon>
        <taxon>Bacilli</taxon>
        <taxon>Bacillales</taxon>
        <taxon>Bacillaceae</taxon>
        <taxon>Bacillus</taxon>
    </lineage>
</organism>
<keyword evidence="3" id="KW-1185">Reference proteome</keyword>
<protein>
    <submittedName>
        <fullName evidence="2">Stage II sporulation protein P</fullName>
    </submittedName>
</protein>
<dbReference type="NCBIfam" id="TIGR02867">
    <property type="entry name" value="spore_II_P"/>
    <property type="match status" value="1"/>
</dbReference>
<keyword evidence="1" id="KW-0812">Transmembrane</keyword>
<dbReference type="AlphaFoldDB" id="A0A1E5LHZ1"/>
<dbReference type="Pfam" id="PF07454">
    <property type="entry name" value="SpoIIP"/>
    <property type="match status" value="1"/>
</dbReference>
<evidence type="ECO:0000313" key="2">
    <source>
        <dbReference type="EMBL" id="OEH93685.1"/>
    </source>
</evidence>
<keyword evidence="1" id="KW-0472">Membrane</keyword>
<proteinExistence type="predicted"/>
<reference evidence="2 3" key="1">
    <citation type="submission" date="2016-08" db="EMBL/GenBank/DDBJ databases">
        <title>Genome of Bacillus solimangrovi GH2-4.</title>
        <authorList>
            <person name="Lim S."/>
            <person name="Kim B.-C."/>
        </authorList>
    </citation>
    <scope>NUCLEOTIDE SEQUENCE [LARGE SCALE GENOMIC DNA]</scope>
    <source>
        <strain evidence="2 3">GH2-4</strain>
    </source>
</reference>
<dbReference type="EMBL" id="MJEH01000010">
    <property type="protein sequence ID" value="OEH93685.1"/>
    <property type="molecule type" value="Genomic_DNA"/>
</dbReference>
<keyword evidence="1" id="KW-1133">Transmembrane helix</keyword>
<comment type="caution">
    <text evidence="2">The sequence shown here is derived from an EMBL/GenBank/DDBJ whole genome shotgun (WGS) entry which is preliminary data.</text>
</comment>
<dbReference type="InterPro" id="IPR010897">
    <property type="entry name" value="Spore_II_P"/>
</dbReference>
<dbReference type="SUPFAM" id="SSF53187">
    <property type="entry name" value="Zn-dependent exopeptidases"/>
    <property type="match status" value="1"/>
</dbReference>
<gene>
    <name evidence="2" type="ORF">BFG57_11635</name>
</gene>
<evidence type="ECO:0000313" key="3">
    <source>
        <dbReference type="Proteomes" id="UP000095209"/>
    </source>
</evidence>
<name>A0A1E5LHZ1_9BACI</name>